<accession>A0A0C3BCL8</accession>
<organism evidence="1 2">
    <name type="scientific">Serendipita vermifera MAFF 305830</name>
    <dbReference type="NCBI Taxonomy" id="933852"/>
    <lineage>
        <taxon>Eukaryota</taxon>
        <taxon>Fungi</taxon>
        <taxon>Dikarya</taxon>
        <taxon>Basidiomycota</taxon>
        <taxon>Agaricomycotina</taxon>
        <taxon>Agaricomycetes</taxon>
        <taxon>Sebacinales</taxon>
        <taxon>Serendipitaceae</taxon>
        <taxon>Serendipita</taxon>
    </lineage>
</organism>
<sequence length="211" mass="23793">MSSLDNMPPRQLPVNENEGFKFLKLRYLERMALTHNAERFEDIERAARKIFKIEDGVSITISVDVPFIDTERMEIDPDICPMISGEVSLAWVTKHPDCTPSPISGSTTEEVFHQMSQSDPDARSIQCALMNTFGGLFGGLNNLPFAVIVHRNATFYDLKQAICKLKPELSVQGLHVADSCLNSHRHRHIDSCRAPDNRCEFFYNPACTPIP</sequence>
<keyword evidence="2" id="KW-1185">Reference proteome</keyword>
<name>A0A0C3BCL8_SERVB</name>
<evidence type="ECO:0000313" key="2">
    <source>
        <dbReference type="Proteomes" id="UP000054097"/>
    </source>
</evidence>
<reference evidence="1 2" key="1">
    <citation type="submission" date="2014-04" db="EMBL/GenBank/DDBJ databases">
        <authorList>
            <consortium name="DOE Joint Genome Institute"/>
            <person name="Kuo A."/>
            <person name="Zuccaro A."/>
            <person name="Kohler A."/>
            <person name="Nagy L.G."/>
            <person name="Floudas D."/>
            <person name="Copeland A."/>
            <person name="Barry K.W."/>
            <person name="Cichocki N."/>
            <person name="Veneault-Fourrey C."/>
            <person name="LaButti K."/>
            <person name="Lindquist E.A."/>
            <person name="Lipzen A."/>
            <person name="Lundell T."/>
            <person name="Morin E."/>
            <person name="Murat C."/>
            <person name="Sun H."/>
            <person name="Tunlid A."/>
            <person name="Henrissat B."/>
            <person name="Grigoriev I.V."/>
            <person name="Hibbett D.S."/>
            <person name="Martin F."/>
            <person name="Nordberg H.P."/>
            <person name="Cantor M.N."/>
            <person name="Hua S.X."/>
        </authorList>
    </citation>
    <scope>NUCLEOTIDE SEQUENCE [LARGE SCALE GENOMIC DNA]</scope>
    <source>
        <strain evidence="1 2">MAFF 305830</strain>
    </source>
</reference>
<dbReference type="HOGENOM" id="CLU_1310774_0_0_1"/>
<dbReference type="EMBL" id="KN824287">
    <property type="protein sequence ID" value="KIM29874.1"/>
    <property type="molecule type" value="Genomic_DNA"/>
</dbReference>
<dbReference type="Proteomes" id="UP000054097">
    <property type="component" value="Unassembled WGS sequence"/>
</dbReference>
<protein>
    <submittedName>
        <fullName evidence="1">Uncharacterized protein</fullName>
    </submittedName>
</protein>
<reference evidence="2" key="2">
    <citation type="submission" date="2015-01" db="EMBL/GenBank/DDBJ databases">
        <title>Evolutionary Origins and Diversification of the Mycorrhizal Mutualists.</title>
        <authorList>
            <consortium name="DOE Joint Genome Institute"/>
            <consortium name="Mycorrhizal Genomics Consortium"/>
            <person name="Kohler A."/>
            <person name="Kuo A."/>
            <person name="Nagy L.G."/>
            <person name="Floudas D."/>
            <person name="Copeland A."/>
            <person name="Barry K.W."/>
            <person name="Cichocki N."/>
            <person name="Veneault-Fourrey C."/>
            <person name="LaButti K."/>
            <person name="Lindquist E.A."/>
            <person name="Lipzen A."/>
            <person name="Lundell T."/>
            <person name="Morin E."/>
            <person name="Murat C."/>
            <person name="Riley R."/>
            <person name="Ohm R."/>
            <person name="Sun H."/>
            <person name="Tunlid A."/>
            <person name="Henrissat B."/>
            <person name="Grigoriev I.V."/>
            <person name="Hibbett D.S."/>
            <person name="Martin F."/>
        </authorList>
    </citation>
    <scope>NUCLEOTIDE SEQUENCE [LARGE SCALE GENOMIC DNA]</scope>
    <source>
        <strain evidence="2">MAFF 305830</strain>
    </source>
</reference>
<dbReference type="OrthoDB" id="428577at2759"/>
<proteinExistence type="predicted"/>
<gene>
    <name evidence="1" type="ORF">M408DRAFT_304814</name>
</gene>
<dbReference type="AlphaFoldDB" id="A0A0C3BCL8"/>
<evidence type="ECO:0000313" key="1">
    <source>
        <dbReference type="EMBL" id="KIM29874.1"/>
    </source>
</evidence>